<accession>A0A151JNC0</accession>
<protein>
    <submittedName>
        <fullName evidence="2">Putative nuclease HARBI1</fullName>
    </submittedName>
</protein>
<dbReference type="Proteomes" id="UP000078492">
    <property type="component" value="Unassembled WGS sequence"/>
</dbReference>
<keyword evidence="1" id="KW-0812">Transmembrane</keyword>
<dbReference type="STRING" id="471704.A0A151JNC0"/>
<reference evidence="2 3" key="1">
    <citation type="submission" date="2015-09" db="EMBL/GenBank/DDBJ databases">
        <title>Trachymyrmex cornetzi WGS genome.</title>
        <authorList>
            <person name="Nygaard S."/>
            <person name="Hu H."/>
            <person name="Boomsma J."/>
            <person name="Zhang G."/>
        </authorList>
    </citation>
    <scope>NUCLEOTIDE SEQUENCE [LARGE SCALE GENOMIC DNA]</scope>
    <source>
        <strain evidence="2">Tcor2-1</strain>
        <tissue evidence="2">Whole body</tissue>
    </source>
</reference>
<evidence type="ECO:0000313" key="2">
    <source>
        <dbReference type="EMBL" id="KYN27985.1"/>
    </source>
</evidence>
<sequence length="242" mass="28405">LLVMRHERQRRRLAEIRASKIMRRTIRDMLDPFDLPETQFVGMYRLTRNMTRALIEELEPHLPIKKSALAIPNELKILCALNFYAQDSYQKAVGVDSRLSIAQPTVSIILKEITSAINHHLLRRWIYFPTTPQEMQEIIQRNYINTNIPGLLGLIDGTNVAIRCPNVHEGLYLLYKKYRESLKKNRIFYLFIKIYFVAFKVIPIVCNAHVKTAKPIFHALLVGRFWYGLQDTLRIPFDVINR</sequence>
<evidence type="ECO:0000313" key="3">
    <source>
        <dbReference type="Proteomes" id="UP000078492"/>
    </source>
</evidence>
<gene>
    <name evidence="2" type="ORF">ALC57_02609</name>
</gene>
<keyword evidence="1" id="KW-0472">Membrane</keyword>
<feature type="non-terminal residue" evidence="2">
    <location>
        <position position="1"/>
    </location>
</feature>
<keyword evidence="1" id="KW-1133">Transmembrane helix</keyword>
<feature type="transmembrane region" description="Helical" evidence="1">
    <location>
        <begin position="187"/>
        <end position="205"/>
    </location>
</feature>
<dbReference type="AlphaFoldDB" id="A0A151JNC0"/>
<organism evidence="2 3">
    <name type="scientific">Trachymyrmex cornetzi</name>
    <dbReference type="NCBI Taxonomy" id="471704"/>
    <lineage>
        <taxon>Eukaryota</taxon>
        <taxon>Metazoa</taxon>
        <taxon>Ecdysozoa</taxon>
        <taxon>Arthropoda</taxon>
        <taxon>Hexapoda</taxon>
        <taxon>Insecta</taxon>
        <taxon>Pterygota</taxon>
        <taxon>Neoptera</taxon>
        <taxon>Endopterygota</taxon>
        <taxon>Hymenoptera</taxon>
        <taxon>Apocrita</taxon>
        <taxon>Aculeata</taxon>
        <taxon>Formicoidea</taxon>
        <taxon>Formicidae</taxon>
        <taxon>Myrmicinae</taxon>
        <taxon>Trachymyrmex</taxon>
    </lineage>
</organism>
<dbReference type="EMBL" id="KQ978846">
    <property type="protein sequence ID" value="KYN27985.1"/>
    <property type="molecule type" value="Genomic_DNA"/>
</dbReference>
<evidence type="ECO:0000256" key="1">
    <source>
        <dbReference type="SAM" id="Phobius"/>
    </source>
</evidence>
<keyword evidence="3" id="KW-1185">Reference proteome</keyword>
<name>A0A151JNC0_9HYME</name>
<proteinExistence type="predicted"/>